<feature type="transmembrane region" description="Helical" evidence="1">
    <location>
        <begin position="191"/>
        <end position="209"/>
    </location>
</feature>
<keyword evidence="1" id="KW-0472">Membrane</keyword>
<dbReference type="EMBL" id="FOOE01000019">
    <property type="protein sequence ID" value="SFF99009.1"/>
    <property type="molecule type" value="Genomic_DNA"/>
</dbReference>
<feature type="transmembrane region" description="Helical" evidence="1">
    <location>
        <begin position="380"/>
        <end position="400"/>
    </location>
</feature>
<feature type="transmembrane region" description="Helical" evidence="1">
    <location>
        <begin position="147"/>
        <end position="170"/>
    </location>
</feature>
<feature type="transmembrane region" description="Helical" evidence="1">
    <location>
        <begin position="60"/>
        <end position="76"/>
    </location>
</feature>
<dbReference type="RefSeq" id="WP_074845922.1">
    <property type="nucleotide sequence ID" value="NZ_CABMJC010000010.1"/>
</dbReference>
<sequence>MLTSKKKFLSCTINILFIILVISCWFFESSNSPYNIYFTMNALSFMSFVIFLITNPYRILSSYTFIFLFIYLYNCGQLWMDLFGIEILSGSFVITRFSYTILAESVFYFVLFTALFHFFGIIFSQSIPYKDNINFDLMESLNNDEIILFKKLLYILLFISLPLLTVYDVGQVILARTSGYAAALYARSDSTILAIFSTMFALLIFGIVICEKNTKKRKIVALYGVARYVIMMVLVGYRMQAMAFLCSLFIVWTLRDDEKKLKHKGVIVIILGVILLIVASLVSQYRSGGVNNFSSISDSLIKSVREIGGSFIDIPILMEKIDIIGFAYGRTYTYGLINMVPFLIRIFPNATTYLTLSATLNDNFIIYSSSSLGGNLYAELFYNFGWYALFATPLLAYIVFFLNKRIDEKGTLIAKTMEMYLFFILALYIRGNMGEITVFLRNILYVLILYKLLKSRQRN</sequence>
<keyword evidence="3" id="KW-1185">Reference proteome</keyword>
<evidence type="ECO:0000313" key="2">
    <source>
        <dbReference type="EMBL" id="SFF99009.1"/>
    </source>
</evidence>
<feature type="transmembrane region" description="Helical" evidence="1">
    <location>
        <begin position="7"/>
        <end position="28"/>
    </location>
</feature>
<reference evidence="2 3" key="1">
    <citation type="submission" date="2016-10" db="EMBL/GenBank/DDBJ databases">
        <authorList>
            <person name="de Groot N.N."/>
        </authorList>
    </citation>
    <scope>NUCLEOTIDE SEQUENCE [LARGE SCALE GENOMIC DNA]</scope>
    <source>
        <strain evidence="2 3">NLAE-zl-G419</strain>
    </source>
</reference>
<protein>
    <submittedName>
        <fullName evidence="2">Oligosaccharide repeat unit polymerase</fullName>
    </submittedName>
</protein>
<dbReference type="Proteomes" id="UP000182135">
    <property type="component" value="Unassembled WGS sequence"/>
</dbReference>
<evidence type="ECO:0000313" key="3">
    <source>
        <dbReference type="Proteomes" id="UP000182135"/>
    </source>
</evidence>
<proteinExistence type="predicted"/>
<gene>
    <name evidence="2" type="ORF">SAMN04487885_11925</name>
</gene>
<organism evidence="2 3">
    <name type="scientific">Clostridium cadaveris</name>
    <dbReference type="NCBI Taxonomy" id="1529"/>
    <lineage>
        <taxon>Bacteria</taxon>
        <taxon>Bacillati</taxon>
        <taxon>Bacillota</taxon>
        <taxon>Clostridia</taxon>
        <taxon>Eubacteriales</taxon>
        <taxon>Clostridiaceae</taxon>
        <taxon>Clostridium</taxon>
    </lineage>
</organism>
<dbReference type="STRING" id="1529.SAMN04487885_11925"/>
<keyword evidence="1" id="KW-1133">Transmembrane helix</keyword>
<feature type="transmembrane region" description="Helical" evidence="1">
    <location>
        <begin position="34"/>
        <end position="53"/>
    </location>
</feature>
<name>A0A1I2N822_9CLOT</name>
<dbReference type="Pfam" id="PF14296">
    <property type="entry name" value="O-ag_pol_Wzy"/>
    <property type="match status" value="1"/>
</dbReference>
<evidence type="ECO:0000256" key="1">
    <source>
        <dbReference type="SAM" id="Phobius"/>
    </source>
</evidence>
<dbReference type="NCBIfam" id="TIGR04370">
    <property type="entry name" value="glyco_rpt_poly"/>
    <property type="match status" value="1"/>
</dbReference>
<dbReference type="PROSITE" id="PS51257">
    <property type="entry name" value="PROKAR_LIPOPROTEIN"/>
    <property type="match status" value="1"/>
</dbReference>
<dbReference type="AlphaFoldDB" id="A0A1I2N822"/>
<keyword evidence="1" id="KW-0812">Transmembrane</keyword>
<dbReference type="OrthoDB" id="9946368at2"/>
<dbReference type="InterPro" id="IPR029468">
    <property type="entry name" value="O-ag_pol_Wzy"/>
</dbReference>
<feature type="transmembrane region" description="Helical" evidence="1">
    <location>
        <begin position="266"/>
        <end position="285"/>
    </location>
</feature>
<accession>A0A1I2N822</accession>
<feature type="transmembrane region" description="Helical" evidence="1">
    <location>
        <begin position="106"/>
        <end position="127"/>
    </location>
</feature>
<feature type="transmembrane region" description="Helical" evidence="1">
    <location>
        <begin position="229"/>
        <end position="254"/>
    </location>
</feature>